<evidence type="ECO:0000313" key="2">
    <source>
        <dbReference type="EMBL" id="KIN93022.1"/>
    </source>
</evidence>
<evidence type="ECO:0000313" key="3">
    <source>
        <dbReference type="Proteomes" id="UP000054217"/>
    </source>
</evidence>
<evidence type="ECO:0000256" key="1">
    <source>
        <dbReference type="SAM" id="MobiDB-lite"/>
    </source>
</evidence>
<keyword evidence="3" id="KW-1185">Reference proteome</keyword>
<dbReference type="EMBL" id="KN832252">
    <property type="protein sequence ID" value="KIN93022.1"/>
    <property type="molecule type" value="Genomic_DNA"/>
</dbReference>
<reference evidence="3" key="2">
    <citation type="submission" date="2015-01" db="EMBL/GenBank/DDBJ databases">
        <title>Evolutionary Origins and Diversification of the Mycorrhizal Mutualists.</title>
        <authorList>
            <consortium name="DOE Joint Genome Institute"/>
            <consortium name="Mycorrhizal Genomics Consortium"/>
            <person name="Kohler A."/>
            <person name="Kuo A."/>
            <person name="Nagy L.G."/>
            <person name="Floudas D."/>
            <person name="Copeland A."/>
            <person name="Barry K.W."/>
            <person name="Cichocki N."/>
            <person name="Veneault-Fourrey C."/>
            <person name="LaButti K."/>
            <person name="Lindquist E.A."/>
            <person name="Lipzen A."/>
            <person name="Lundell T."/>
            <person name="Morin E."/>
            <person name="Murat C."/>
            <person name="Riley R."/>
            <person name="Ohm R."/>
            <person name="Sun H."/>
            <person name="Tunlid A."/>
            <person name="Henrissat B."/>
            <person name="Grigoriev I.V."/>
            <person name="Hibbett D.S."/>
            <person name="Martin F."/>
        </authorList>
    </citation>
    <scope>NUCLEOTIDE SEQUENCE [LARGE SCALE GENOMIC DNA]</scope>
    <source>
        <strain evidence="3">Marx 270</strain>
    </source>
</reference>
<reference evidence="2 3" key="1">
    <citation type="submission" date="2014-04" db="EMBL/GenBank/DDBJ databases">
        <authorList>
            <consortium name="DOE Joint Genome Institute"/>
            <person name="Kuo A."/>
            <person name="Kohler A."/>
            <person name="Costa M.D."/>
            <person name="Nagy L.G."/>
            <person name="Floudas D."/>
            <person name="Copeland A."/>
            <person name="Barry K.W."/>
            <person name="Cichocki N."/>
            <person name="Veneault-Fourrey C."/>
            <person name="LaButti K."/>
            <person name="Lindquist E.A."/>
            <person name="Lipzen A."/>
            <person name="Lundell T."/>
            <person name="Morin E."/>
            <person name="Murat C."/>
            <person name="Sun H."/>
            <person name="Tunlid A."/>
            <person name="Henrissat B."/>
            <person name="Grigoriev I.V."/>
            <person name="Hibbett D.S."/>
            <person name="Martin F."/>
            <person name="Nordberg H.P."/>
            <person name="Cantor M.N."/>
            <person name="Hua S.X."/>
        </authorList>
    </citation>
    <scope>NUCLEOTIDE SEQUENCE [LARGE SCALE GENOMIC DNA]</scope>
    <source>
        <strain evidence="2 3">Marx 270</strain>
    </source>
</reference>
<dbReference type="HOGENOM" id="CLU_2997425_0_0_1"/>
<organism evidence="2 3">
    <name type="scientific">Pisolithus tinctorius Marx 270</name>
    <dbReference type="NCBI Taxonomy" id="870435"/>
    <lineage>
        <taxon>Eukaryota</taxon>
        <taxon>Fungi</taxon>
        <taxon>Dikarya</taxon>
        <taxon>Basidiomycota</taxon>
        <taxon>Agaricomycotina</taxon>
        <taxon>Agaricomycetes</taxon>
        <taxon>Agaricomycetidae</taxon>
        <taxon>Boletales</taxon>
        <taxon>Sclerodermatineae</taxon>
        <taxon>Pisolithaceae</taxon>
        <taxon>Pisolithus</taxon>
    </lineage>
</organism>
<proteinExistence type="predicted"/>
<gene>
    <name evidence="2" type="ORF">M404DRAFT_1009244</name>
</gene>
<name>A0A0C3I757_PISTI</name>
<dbReference type="InParanoid" id="A0A0C3I757"/>
<protein>
    <submittedName>
        <fullName evidence="2">Uncharacterized protein</fullName>
    </submittedName>
</protein>
<dbReference type="AlphaFoldDB" id="A0A0C3I757"/>
<feature type="region of interest" description="Disordered" evidence="1">
    <location>
        <begin position="29"/>
        <end position="57"/>
    </location>
</feature>
<accession>A0A0C3I757</accession>
<sequence length="57" mass="6363">MKQTNLRRLVSPKGESRWPSAAFVKLNNESQDASAVSAVRNTPEEPPDFNSGRFGRM</sequence>
<dbReference type="Proteomes" id="UP000054217">
    <property type="component" value="Unassembled WGS sequence"/>
</dbReference>